<keyword evidence="2" id="KW-0645">Protease</keyword>
<keyword evidence="1" id="KW-0472">Membrane</keyword>
<feature type="transmembrane region" description="Helical" evidence="1">
    <location>
        <begin position="211"/>
        <end position="233"/>
    </location>
</feature>
<feature type="transmembrane region" description="Helical" evidence="1">
    <location>
        <begin position="69"/>
        <end position="91"/>
    </location>
</feature>
<protein>
    <submittedName>
        <fullName evidence="2">Protease PrsW</fullName>
    </submittedName>
</protein>
<dbReference type="Proteomes" id="UP000605670">
    <property type="component" value="Unassembled WGS sequence"/>
</dbReference>
<dbReference type="AlphaFoldDB" id="A0A917BH03"/>
<proteinExistence type="predicted"/>
<name>A0A917BH03_9MICO</name>
<dbReference type="InterPro" id="IPR026898">
    <property type="entry name" value="PrsW"/>
</dbReference>
<keyword evidence="1" id="KW-0812">Transmembrane</keyword>
<sequence length="397" mass="42741">MAEHPLSMPPAERGNGWQQLMTFQPGAPTPPNATRRPLIRRILLWSLVVVGFGLAALVMGLLVTESLGLVTAGLAIATAAIALGIVVPTFLWVDRLEAEPARLLWFAFLWGALISTLGALVLNELGLAFFGGLHADPMVVGAVVVAPVAEELAKGLGVLLIFLMARREFNGITDGIVYAGLVAAGFAFTENILYLGAAYTEVGTPGLVGLFVLRCLVSPFAHPMFTVCTGLALGWAAHRRRASSAGVVLLGYLGAVSLHALWNYSAVAAAESFLLVFAVVQLPLFVAFLLMLRWATRRESRLLRDLLTGYGLNGWFTPAEVAMLADPGERRRARAWARTAGGRRAERAMEAFQDESGELAMVRKHINSQGTDAHWAAREQALLDTITAHRRVFVPGL</sequence>
<gene>
    <name evidence="2" type="ORF">GCM10011366_07280</name>
</gene>
<reference evidence="2" key="1">
    <citation type="journal article" date="2014" name="Int. J. Syst. Evol. Microbiol.">
        <title>Complete genome sequence of Corynebacterium casei LMG S-19264T (=DSM 44701T), isolated from a smear-ripened cheese.</title>
        <authorList>
            <consortium name="US DOE Joint Genome Institute (JGI-PGF)"/>
            <person name="Walter F."/>
            <person name="Albersmeier A."/>
            <person name="Kalinowski J."/>
            <person name="Ruckert C."/>
        </authorList>
    </citation>
    <scope>NUCLEOTIDE SEQUENCE</scope>
    <source>
        <strain evidence="2">CGMCC 1.12160</strain>
    </source>
</reference>
<evidence type="ECO:0000313" key="2">
    <source>
        <dbReference type="EMBL" id="GGF42061.1"/>
    </source>
</evidence>
<keyword evidence="1" id="KW-1133">Transmembrane helix</keyword>
<feature type="transmembrane region" description="Helical" evidence="1">
    <location>
        <begin position="245"/>
        <end position="262"/>
    </location>
</feature>
<evidence type="ECO:0000256" key="1">
    <source>
        <dbReference type="SAM" id="Phobius"/>
    </source>
</evidence>
<dbReference type="PANTHER" id="PTHR36844">
    <property type="entry name" value="PROTEASE PRSW"/>
    <property type="match status" value="1"/>
</dbReference>
<dbReference type="GO" id="GO:0008233">
    <property type="term" value="F:peptidase activity"/>
    <property type="evidence" value="ECO:0007669"/>
    <property type="project" value="UniProtKB-KW"/>
</dbReference>
<reference evidence="2" key="2">
    <citation type="submission" date="2020-09" db="EMBL/GenBank/DDBJ databases">
        <authorList>
            <person name="Sun Q."/>
            <person name="Zhou Y."/>
        </authorList>
    </citation>
    <scope>NUCLEOTIDE SEQUENCE</scope>
    <source>
        <strain evidence="2">CGMCC 1.12160</strain>
    </source>
</reference>
<evidence type="ECO:0000313" key="3">
    <source>
        <dbReference type="Proteomes" id="UP000605670"/>
    </source>
</evidence>
<dbReference type="EMBL" id="BMEM01000001">
    <property type="protein sequence ID" value="GGF42061.1"/>
    <property type="molecule type" value="Genomic_DNA"/>
</dbReference>
<feature type="transmembrane region" description="Helical" evidence="1">
    <location>
        <begin position="42"/>
        <end position="63"/>
    </location>
</feature>
<dbReference type="Pfam" id="PF13367">
    <property type="entry name" value="PrsW-protease"/>
    <property type="match status" value="1"/>
</dbReference>
<accession>A0A917BH03</accession>
<keyword evidence="3" id="KW-1185">Reference proteome</keyword>
<dbReference type="GO" id="GO:0006508">
    <property type="term" value="P:proteolysis"/>
    <property type="evidence" value="ECO:0007669"/>
    <property type="project" value="UniProtKB-KW"/>
</dbReference>
<feature type="transmembrane region" description="Helical" evidence="1">
    <location>
        <begin position="103"/>
        <end position="122"/>
    </location>
</feature>
<organism evidence="2 3">
    <name type="scientific">Ornithinimicrobium tianjinense</name>
    <dbReference type="NCBI Taxonomy" id="1195761"/>
    <lineage>
        <taxon>Bacteria</taxon>
        <taxon>Bacillati</taxon>
        <taxon>Actinomycetota</taxon>
        <taxon>Actinomycetes</taxon>
        <taxon>Micrococcales</taxon>
        <taxon>Ornithinimicrobiaceae</taxon>
        <taxon>Ornithinimicrobium</taxon>
    </lineage>
</organism>
<keyword evidence="2" id="KW-0378">Hydrolase</keyword>
<dbReference type="RefSeq" id="WP_188428227.1">
    <property type="nucleotide sequence ID" value="NZ_BAABKH010000002.1"/>
</dbReference>
<feature type="transmembrane region" description="Helical" evidence="1">
    <location>
        <begin position="176"/>
        <end position="199"/>
    </location>
</feature>
<feature type="transmembrane region" description="Helical" evidence="1">
    <location>
        <begin position="274"/>
        <end position="295"/>
    </location>
</feature>
<comment type="caution">
    <text evidence="2">The sequence shown here is derived from an EMBL/GenBank/DDBJ whole genome shotgun (WGS) entry which is preliminary data.</text>
</comment>
<feature type="transmembrane region" description="Helical" evidence="1">
    <location>
        <begin position="142"/>
        <end position="164"/>
    </location>
</feature>
<dbReference type="PANTHER" id="PTHR36844:SF1">
    <property type="entry name" value="PROTEASE PRSW"/>
    <property type="match status" value="1"/>
</dbReference>